<gene>
    <name evidence="6" type="ORF">GCM10011505_46640</name>
</gene>
<evidence type="ECO:0000313" key="7">
    <source>
        <dbReference type="Proteomes" id="UP000603352"/>
    </source>
</evidence>
<dbReference type="InterPro" id="IPR015421">
    <property type="entry name" value="PyrdxlP-dep_Trfase_major"/>
</dbReference>
<dbReference type="Pfam" id="PF00155">
    <property type="entry name" value="Aminotran_1_2"/>
    <property type="match status" value="1"/>
</dbReference>
<evidence type="ECO:0000313" key="6">
    <source>
        <dbReference type="EMBL" id="GGB60603.1"/>
    </source>
</evidence>
<dbReference type="PANTHER" id="PTHR43807:SF20">
    <property type="entry name" value="FI04487P"/>
    <property type="match status" value="1"/>
</dbReference>
<dbReference type="SUPFAM" id="SSF53383">
    <property type="entry name" value="PLP-dependent transferases"/>
    <property type="match status" value="1"/>
</dbReference>
<dbReference type="EMBL" id="BMDZ01000096">
    <property type="protein sequence ID" value="GGB60603.1"/>
    <property type="molecule type" value="Genomic_DNA"/>
</dbReference>
<dbReference type="Gene3D" id="3.40.640.10">
    <property type="entry name" value="Type I PLP-dependent aspartate aminotransferase-like (Major domain)"/>
    <property type="match status" value="1"/>
</dbReference>
<dbReference type="InterPro" id="IPR015424">
    <property type="entry name" value="PyrdxlP-dep_Trfase"/>
</dbReference>
<dbReference type="Gene3D" id="3.90.1150.10">
    <property type="entry name" value="Aspartate Aminotransferase, domain 1"/>
    <property type="match status" value="1"/>
</dbReference>
<sequence>MKYIGFGLQQENTVQFANQILSGYGTTIFTVMSALAQEHGAVNLGQGFPDWEGPEEVRRIAAEGLMNGYNQYPPMAGIPELRRAVAAHDRRFYGMDVDPMREVIITSGATEALAAALLGLLNPGDEVVLIEPLYDSYLPIVQLAGAVPRLVRVEPPLWDLPRAALAAAFGPKTRMLVMNSPMNPTGKVFSDDDLAFIADLVKAHDAIAVCDEVHEHLVFDGRRHTPLMTLPGMRERTVRIGSAGKTFSLTGWKVGYLVADAPIAAALGRAHQFLTFTTPPNLQQAVAHGLSMDRSYFDDLAAGLAAKRDLLSDGLRRVGFDVLKADGTYFIGADIRPLVGEMDDAEFSRRLTIEAGVTCLPFSAFYQAGDIRNFVRFCFCKRESVLEEAVGRLERFFAAGGFTRADVQTAAVGA</sequence>
<dbReference type="CDD" id="cd00609">
    <property type="entry name" value="AAT_like"/>
    <property type="match status" value="1"/>
</dbReference>
<comment type="caution">
    <text evidence="6">The sequence shown here is derived from an EMBL/GenBank/DDBJ whole genome shotgun (WGS) entry which is preliminary data.</text>
</comment>
<reference evidence="7" key="1">
    <citation type="journal article" date="2019" name="Int. J. Syst. Evol. Microbiol.">
        <title>The Global Catalogue of Microorganisms (GCM) 10K type strain sequencing project: providing services to taxonomists for standard genome sequencing and annotation.</title>
        <authorList>
            <consortium name="The Broad Institute Genomics Platform"/>
            <consortium name="The Broad Institute Genome Sequencing Center for Infectious Disease"/>
            <person name="Wu L."/>
            <person name="Ma J."/>
        </authorList>
    </citation>
    <scope>NUCLEOTIDE SEQUENCE [LARGE SCALE GENOMIC DNA]</scope>
    <source>
        <strain evidence="7">CGMCC 1.10188</strain>
    </source>
</reference>
<dbReference type="InterPro" id="IPR051326">
    <property type="entry name" value="Kynurenine-oxoglutarate_AT"/>
</dbReference>
<evidence type="ECO:0000256" key="4">
    <source>
        <dbReference type="ARBA" id="ARBA00022898"/>
    </source>
</evidence>
<feature type="domain" description="Aminotransferase class I/classII large" evidence="5">
    <location>
        <begin position="42"/>
        <end position="393"/>
    </location>
</feature>
<evidence type="ECO:0000256" key="1">
    <source>
        <dbReference type="ARBA" id="ARBA00001933"/>
    </source>
</evidence>
<dbReference type="PANTHER" id="PTHR43807">
    <property type="entry name" value="FI04487P"/>
    <property type="match status" value="1"/>
</dbReference>
<protein>
    <submittedName>
        <fullName evidence="6">Aminotransferase</fullName>
    </submittedName>
</protein>
<proteinExistence type="predicted"/>
<evidence type="ECO:0000259" key="5">
    <source>
        <dbReference type="Pfam" id="PF00155"/>
    </source>
</evidence>
<evidence type="ECO:0000256" key="3">
    <source>
        <dbReference type="ARBA" id="ARBA00022679"/>
    </source>
</evidence>
<dbReference type="GO" id="GO:0008483">
    <property type="term" value="F:transaminase activity"/>
    <property type="evidence" value="ECO:0007669"/>
    <property type="project" value="UniProtKB-KW"/>
</dbReference>
<keyword evidence="2 6" id="KW-0032">Aminotransferase</keyword>
<keyword evidence="3" id="KW-0808">Transferase</keyword>
<dbReference type="NCBIfam" id="NF006488">
    <property type="entry name" value="PRK08912.1"/>
    <property type="match status" value="1"/>
</dbReference>
<keyword evidence="4" id="KW-0663">Pyridoxal phosphate</keyword>
<organism evidence="6 7">
    <name type="scientific">Tistrella bauzanensis</name>
    <dbReference type="NCBI Taxonomy" id="657419"/>
    <lineage>
        <taxon>Bacteria</taxon>
        <taxon>Pseudomonadati</taxon>
        <taxon>Pseudomonadota</taxon>
        <taxon>Alphaproteobacteria</taxon>
        <taxon>Geminicoccales</taxon>
        <taxon>Geminicoccaceae</taxon>
        <taxon>Tistrella</taxon>
    </lineage>
</organism>
<dbReference type="Proteomes" id="UP000603352">
    <property type="component" value="Unassembled WGS sequence"/>
</dbReference>
<evidence type="ECO:0000256" key="2">
    <source>
        <dbReference type="ARBA" id="ARBA00022576"/>
    </source>
</evidence>
<dbReference type="InterPro" id="IPR004839">
    <property type="entry name" value="Aminotransferase_I/II_large"/>
</dbReference>
<dbReference type="InterPro" id="IPR015422">
    <property type="entry name" value="PyrdxlP-dep_Trfase_small"/>
</dbReference>
<name>A0ABQ1J7Y5_9PROT</name>
<accession>A0ABQ1J7Y5</accession>
<keyword evidence="7" id="KW-1185">Reference proteome</keyword>
<comment type="cofactor">
    <cofactor evidence="1">
        <name>pyridoxal 5'-phosphate</name>
        <dbReference type="ChEBI" id="CHEBI:597326"/>
    </cofactor>
</comment>